<protein>
    <recommendedName>
        <fullName evidence="1">Elongation factor 1-gamma</fullName>
    </recommendedName>
</protein>
<comment type="caution">
    <text evidence="9">The sequence shown here is derived from an EMBL/GenBank/DDBJ whole genome shotgun (WGS) entry which is preliminary data.</text>
</comment>
<proteinExistence type="predicted"/>
<dbReference type="Proteomes" id="UP001163046">
    <property type="component" value="Unassembled WGS sequence"/>
</dbReference>
<dbReference type="InterPro" id="IPR040079">
    <property type="entry name" value="Glutathione_S-Trfase"/>
</dbReference>
<dbReference type="PANTHER" id="PTHR43986">
    <property type="entry name" value="ELONGATION FACTOR 1-GAMMA"/>
    <property type="match status" value="1"/>
</dbReference>
<dbReference type="SUPFAM" id="SSF89942">
    <property type="entry name" value="eEF1-gamma domain"/>
    <property type="match status" value="1"/>
</dbReference>
<gene>
    <name evidence="9" type="primary">EEF1G</name>
    <name evidence="9" type="ORF">OS493_021630</name>
</gene>
<evidence type="ECO:0000259" key="7">
    <source>
        <dbReference type="PROSITE" id="PS50404"/>
    </source>
</evidence>
<dbReference type="Gene3D" id="3.40.30.10">
    <property type="entry name" value="Glutaredoxin"/>
    <property type="match status" value="1"/>
</dbReference>
<evidence type="ECO:0000256" key="4">
    <source>
        <dbReference type="PROSITE-ProRule" id="PRU00519"/>
    </source>
</evidence>
<dbReference type="GO" id="GO:0005737">
    <property type="term" value="C:cytoplasm"/>
    <property type="evidence" value="ECO:0007669"/>
    <property type="project" value="TreeGrafter"/>
</dbReference>
<dbReference type="InterPro" id="IPR004045">
    <property type="entry name" value="Glutathione_S-Trfase_N"/>
</dbReference>
<feature type="domain" description="GST C-terminal" evidence="8">
    <location>
        <begin position="83"/>
        <end position="211"/>
    </location>
</feature>
<dbReference type="PROSITE" id="PS50404">
    <property type="entry name" value="GST_NTER"/>
    <property type="match status" value="1"/>
</dbReference>
<dbReference type="InterPro" id="IPR036249">
    <property type="entry name" value="Thioredoxin-like_sf"/>
</dbReference>
<dbReference type="Pfam" id="PF02798">
    <property type="entry name" value="GST_N"/>
    <property type="match status" value="1"/>
</dbReference>
<dbReference type="InterPro" id="IPR001662">
    <property type="entry name" value="EF1B_G_C"/>
</dbReference>
<evidence type="ECO:0000259" key="8">
    <source>
        <dbReference type="PROSITE" id="PS50405"/>
    </source>
</evidence>
<evidence type="ECO:0000256" key="5">
    <source>
        <dbReference type="SAM" id="MobiDB-lite"/>
    </source>
</evidence>
<evidence type="ECO:0000313" key="10">
    <source>
        <dbReference type="Proteomes" id="UP001163046"/>
    </source>
</evidence>
<feature type="domain" description="GST N-terminal" evidence="7">
    <location>
        <begin position="1"/>
        <end position="82"/>
    </location>
</feature>
<dbReference type="SMART" id="SM01183">
    <property type="entry name" value="EF1G"/>
    <property type="match status" value="1"/>
</dbReference>
<dbReference type="EMBL" id="MU827791">
    <property type="protein sequence ID" value="KAJ7330702.1"/>
    <property type="molecule type" value="Genomic_DNA"/>
</dbReference>
<evidence type="ECO:0000256" key="3">
    <source>
        <dbReference type="ARBA" id="ARBA00022917"/>
    </source>
</evidence>
<keyword evidence="10" id="KW-1185">Reference proteome</keyword>
<dbReference type="SUPFAM" id="SSF52833">
    <property type="entry name" value="Thioredoxin-like"/>
    <property type="match status" value="1"/>
</dbReference>
<dbReference type="InterPro" id="IPR036433">
    <property type="entry name" value="EF1B_G_C_sf"/>
</dbReference>
<dbReference type="Gene3D" id="1.20.1050.10">
    <property type="match status" value="1"/>
</dbReference>
<feature type="region of interest" description="Disordered" evidence="5">
    <location>
        <begin position="222"/>
        <end position="270"/>
    </location>
</feature>
<evidence type="ECO:0000256" key="2">
    <source>
        <dbReference type="ARBA" id="ARBA00022768"/>
    </source>
</evidence>
<dbReference type="PROSITE" id="PS50405">
    <property type="entry name" value="GST_CTER"/>
    <property type="match status" value="1"/>
</dbReference>
<dbReference type="SFLD" id="SFLDG00358">
    <property type="entry name" value="Main_(cytGST)"/>
    <property type="match status" value="1"/>
</dbReference>
<dbReference type="GO" id="GO:0003746">
    <property type="term" value="F:translation elongation factor activity"/>
    <property type="evidence" value="ECO:0007669"/>
    <property type="project" value="UniProtKB-UniRule"/>
</dbReference>
<dbReference type="PANTHER" id="PTHR43986:SF1">
    <property type="entry name" value="ELONGATION FACTOR 1-GAMMA"/>
    <property type="match status" value="1"/>
</dbReference>
<keyword evidence="2 4" id="KW-0251">Elongation factor</keyword>
<accession>A0A9W9YAX3</accession>
<organism evidence="9 10">
    <name type="scientific">Desmophyllum pertusum</name>
    <dbReference type="NCBI Taxonomy" id="174260"/>
    <lineage>
        <taxon>Eukaryota</taxon>
        <taxon>Metazoa</taxon>
        <taxon>Cnidaria</taxon>
        <taxon>Anthozoa</taxon>
        <taxon>Hexacorallia</taxon>
        <taxon>Scleractinia</taxon>
        <taxon>Caryophylliina</taxon>
        <taxon>Caryophylliidae</taxon>
        <taxon>Desmophyllum</taxon>
    </lineage>
</organism>
<evidence type="ECO:0000313" key="9">
    <source>
        <dbReference type="EMBL" id="KAJ7330702.1"/>
    </source>
</evidence>
<keyword evidence="3 4" id="KW-0648">Protein biosynthesis</keyword>
<dbReference type="InterPro" id="IPR050802">
    <property type="entry name" value="EF-GSTs"/>
</dbReference>
<dbReference type="SFLD" id="SFLDS00019">
    <property type="entry name" value="Glutathione_Transferase_(cytos"/>
    <property type="match status" value="1"/>
</dbReference>
<sequence>MAGTLYTYPDNFRAYKILIAAEYSGAKITLPPFKLGETNQTAEFLKKFPLGKVPAFETQDGKCIYESNAIAYYVSSDQLRGKSPLEGALIQQYVNFADQELLPAVATWVFPTLGLMQYNKQATDKAMEDIKKFLTVLNNALLTRTFLVGERVTLADIALACNLLMLYKQVMDPSFRAPFSNVNRWFLTIVNQPQFKKILGDVKLCEAMAKFDAKKYAELHPKTDEKKEKKAKAAKEEKPKQEKKQKPKKEEEEDDIPTEPKSKDPYAGLPKSSFDMDEFKRTFSNKDTATVAIPYFWEHFNKEDYSVWLAEYLDDKDLKMIFMACNLVGGMFQRIEKLRKTAFASVGIFGVDNNASISGIWICRTQELCFNLNTDWNIDSPSYKFTKLDVDKAEHKKLINEYLLWEGDFGGKTFNQGKIFK</sequence>
<dbReference type="CDD" id="cd03181">
    <property type="entry name" value="GST_C_EF1Bgamma_like"/>
    <property type="match status" value="1"/>
</dbReference>
<feature type="compositionally biased region" description="Basic and acidic residues" evidence="5">
    <location>
        <begin position="222"/>
        <end position="250"/>
    </location>
</feature>
<dbReference type="CDD" id="cd03044">
    <property type="entry name" value="GST_N_EF1Bgamma"/>
    <property type="match status" value="1"/>
</dbReference>
<dbReference type="Pfam" id="PF00043">
    <property type="entry name" value="GST_C"/>
    <property type="match status" value="1"/>
</dbReference>
<dbReference type="FunFam" id="3.30.70.1010:FF:000001">
    <property type="entry name" value="Elongation factor 1-gamma 1"/>
    <property type="match status" value="1"/>
</dbReference>
<reference evidence="9" key="1">
    <citation type="submission" date="2023-01" db="EMBL/GenBank/DDBJ databases">
        <title>Genome assembly of the deep-sea coral Lophelia pertusa.</title>
        <authorList>
            <person name="Herrera S."/>
            <person name="Cordes E."/>
        </authorList>
    </citation>
    <scope>NUCLEOTIDE SEQUENCE</scope>
    <source>
        <strain evidence="9">USNM1676648</strain>
        <tissue evidence="9">Polyp</tissue>
    </source>
</reference>
<evidence type="ECO:0000259" key="6">
    <source>
        <dbReference type="PROSITE" id="PS50040"/>
    </source>
</evidence>
<dbReference type="FunFam" id="1.20.1050.10:FF:000006">
    <property type="entry name" value="Elongation factor 1 gamma"/>
    <property type="match status" value="1"/>
</dbReference>
<dbReference type="InterPro" id="IPR010987">
    <property type="entry name" value="Glutathione-S-Trfase_C-like"/>
</dbReference>
<dbReference type="FunFam" id="3.40.30.10:FF:000233">
    <property type="entry name" value="Elongation factor 1-gamma"/>
    <property type="match status" value="1"/>
</dbReference>
<dbReference type="SUPFAM" id="SSF47616">
    <property type="entry name" value="GST C-terminal domain-like"/>
    <property type="match status" value="1"/>
</dbReference>
<dbReference type="OrthoDB" id="249703at2759"/>
<name>A0A9W9YAX3_9CNID</name>
<dbReference type="InterPro" id="IPR004046">
    <property type="entry name" value="GST_C"/>
</dbReference>
<dbReference type="GO" id="GO:0005634">
    <property type="term" value="C:nucleus"/>
    <property type="evidence" value="ECO:0007669"/>
    <property type="project" value="TreeGrafter"/>
</dbReference>
<dbReference type="Gene3D" id="3.30.70.1010">
    <property type="entry name" value="Translation elongation factor EF1B, gamma chain, conserved domain"/>
    <property type="match status" value="1"/>
</dbReference>
<dbReference type="Pfam" id="PF00647">
    <property type="entry name" value="EF1G"/>
    <property type="match status" value="1"/>
</dbReference>
<dbReference type="AlphaFoldDB" id="A0A9W9YAX3"/>
<feature type="domain" description="EF-1-gamma C-terminal" evidence="6">
    <location>
        <begin position="262"/>
        <end position="421"/>
    </location>
</feature>
<dbReference type="InterPro" id="IPR036282">
    <property type="entry name" value="Glutathione-S-Trfase_C_sf"/>
</dbReference>
<evidence type="ECO:0000256" key="1">
    <source>
        <dbReference type="ARBA" id="ARBA00022218"/>
    </source>
</evidence>
<dbReference type="PROSITE" id="PS50040">
    <property type="entry name" value="EF1G_C"/>
    <property type="match status" value="1"/>
</dbReference>